<dbReference type="InterPro" id="IPR000719">
    <property type="entry name" value="Prot_kinase_dom"/>
</dbReference>
<dbReference type="PANTHER" id="PTHR47983">
    <property type="entry name" value="PTO-INTERACTING PROTEIN 1-LIKE"/>
    <property type="match status" value="1"/>
</dbReference>
<dbReference type="GO" id="GO:0004672">
    <property type="term" value="F:protein kinase activity"/>
    <property type="evidence" value="ECO:0007669"/>
    <property type="project" value="InterPro"/>
</dbReference>
<protein>
    <recommendedName>
        <fullName evidence="6">Protein kinase domain-containing protein</fullName>
    </recommendedName>
</protein>
<dbReference type="Proteomes" id="UP000233551">
    <property type="component" value="Unassembled WGS sequence"/>
</dbReference>
<evidence type="ECO:0000256" key="5">
    <source>
        <dbReference type="ARBA" id="ARBA00022840"/>
    </source>
</evidence>
<gene>
    <name evidence="7" type="ORF">CRG98_035210</name>
</gene>
<dbReference type="Gene3D" id="1.10.510.10">
    <property type="entry name" value="Transferase(Phosphotransferase) domain 1"/>
    <property type="match status" value="1"/>
</dbReference>
<dbReference type="EMBL" id="PGOL01002904">
    <property type="protein sequence ID" value="PKI44407.1"/>
    <property type="molecule type" value="Genomic_DNA"/>
</dbReference>
<dbReference type="PROSITE" id="PS50011">
    <property type="entry name" value="PROTEIN_KINASE_DOM"/>
    <property type="match status" value="1"/>
</dbReference>
<dbReference type="FunFam" id="1.10.510.10:FF:000095">
    <property type="entry name" value="protein STRUBBELIG-RECEPTOR FAMILY 8"/>
    <property type="match status" value="1"/>
</dbReference>
<evidence type="ECO:0000256" key="4">
    <source>
        <dbReference type="ARBA" id="ARBA00022777"/>
    </source>
</evidence>
<dbReference type="AlphaFoldDB" id="A0A2I0IK72"/>
<keyword evidence="5" id="KW-0067">ATP-binding</keyword>
<organism evidence="7 8">
    <name type="scientific">Punica granatum</name>
    <name type="common">Pomegranate</name>
    <dbReference type="NCBI Taxonomy" id="22663"/>
    <lineage>
        <taxon>Eukaryota</taxon>
        <taxon>Viridiplantae</taxon>
        <taxon>Streptophyta</taxon>
        <taxon>Embryophyta</taxon>
        <taxon>Tracheophyta</taxon>
        <taxon>Spermatophyta</taxon>
        <taxon>Magnoliopsida</taxon>
        <taxon>eudicotyledons</taxon>
        <taxon>Gunneridae</taxon>
        <taxon>Pentapetalae</taxon>
        <taxon>rosids</taxon>
        <taxon>malvids</taxon>
        <taxon>Myrtales</taxon>
        <taxon>Lythraceae</taxon>
        <taxon>Punica</taxon>
    </lineage>
</organism>
<keyword evidence="1" id="KW-0597">Phosphoprotein</keyword>
<feature type="domain" description="Protein kinase" evidence="6">
    <location>
        <begin position="1"/>
        <end position="101"/>
    </location>
</feature>
<dbReference type="InterPro" id="IPR052101">
    <property type="entry name" value="Plant_StressResp_Kinase"/>
</dbReference>
<dbReference type="PANTHER" id="PTHR47983:SF7">
    <property type="entry name" value="PROTEIN KINASE SUPERFAMILY PROTEIN"/>
    <property type="match status" value="1"/>
</dbReference>
<evidence type="ECO:0000256" key="1">
    <source>
        <dbReference type="ARBA" id="ARBA00022553"/>
    </source>
</evidence>
<evidence type="ECO:0000313" key="8">
    <source>
        <dbReference type="Proteomes" id="UP000233551"/>
    </source>
</evidence>
<evidence type="ECO:0000256" key="3">
    <source>
        <dbReference type="ARBA" id="ARBA00022741"/>
    </source>
</evidence>
<keyword evidence="3" id="KW-0547">Nucleotide-binding</keyword>
<dbReference type="GO" id="GO:0005524">
    <property type="term" value="F:ATP binding"/>
    <property type="evidence" value="ECO:0007669"/>
    <property type="project" value="UniProtKB-KW"/>
</dbReference>
<sequence>MSGQYTLKSDVYSFGVVMLELLTGRKPFDSSRPRSEQSLVRWATPQLHDIDALSKMVDPDLKGLYPVKSLSRFADVIALCVQAEPEFRPPMSEVVQALVRLVQRSNMSKRTFGNDQRAAQQSDDLDM</sequence>
<accession>A0A2I0IK72</accession>
<evidence type="ECO:0000259" key="6">
    <source>
        <dbReference type="PROSITE" id="PS50011"/>
    </source>
</evidence>
<reference evidence="7 8" key="1">
    <citation type="submission" date="2017-11" db="EMBL/GenBank/DDBJ databases">
        <title>De-novo sequencing of pomegranate (Punica granatum L.) genome.</title>
        <authorList>
            <person name="Akparov Z."/>
            <person name="Amiraslanov A."/>
            <person name="Hajiyeva S."/>
            <person name="Abbasov M."/>
            <person name="Kaur K."/>
            <person name="Hamwieh A."/>
            <person name="Solovyev V."/>
            <person name="Salamov A."/>
            <person name="Braich B."/>
            <person name="Kosarev P."/>
            <person name="Mahmoud A."/>
            <person name="Hajiyev E."/>
            <person name="Babayeva S."/>
            <person name="Izzatullayeva V."/>
            <person name="Mammadov A."/>
            <person name="Mammadov A."/>
            <person name="Sharifova S."/>
            <person name="Ojaghi J."/>
            <person name="Eynullazada K."/>
            <person name="Bayramov B."/>
            <person name="Abdulazimova A."/>
            <person name="Shahmuradov I."/>
        </authorList>
    </citation>
    <scope>NUCLEOTIDE SEQUENCE [LARGE SCALE GENOMIC DNA]</scope>
    <source>
        <strain evidence="8">cv. AG2017</strain>
        <tissue evidence="7">Leaf</tissue>
    </source>
</reference>
<dbReference type="Pfam" id="PF07714">
    <property type="entry name" value="PK_Tyr_Ser-Thr"/>
    <property type="match status" value="1"/>
</dbReference>
<dbReference type="InterPro" id="IPR011009">
    <property type="entry name" value="Kinase-like_dom_sf"/>
</dbReference>
<keyword evidence="2" id="KW-0808">Transferase</keyword>
<keyword evidence="8" id="KW-1185">Reference proteome</keyword>
<comment type="caution">
    <text evidence="7">The sequence shown here is derived from an EMBL/GenBank/DDBJ whole genome shotgun (WGS) entry which is preliminary data.</text>
</comment>
<dbReference type="SUPFAM" id="SSF56112">
    <property type="entry name" value="Protein kinase-like (PK-like)"/>
    <property type="match status" value="1"/>
</dbReference>
<keyword evidence="4" id="KW-0418">Kinase</keyword>
<evidence type="ECO:0000313" key="7">
    <source>
        <dbReference type="EMBL" id="PKI44407.1"/>
    </source>
</evidence>
<dbReference type="STRING" id="22663.A0A2I0IK72"/>
<dbReference type="InterPro" id="IPR001245">
    <property type="entry name" value="Ser-Thr/Tyr_kinase_cat_dom"/>
</dbReference>
<proteinExistence type="predicted"/>
<evidence type="ECO:0000256" key="2">
    <source>
        <dbReference type="ARBA" id="ARBA00022679"/>
    </source>
</evidence>
<name>A0A2I0IK72_PUNGR</name>